<dbReference type="Gene3D" id="3.40.50.1820">
    <property type="entry name" value="alpha/beta hydrolase"/>
    <property type="match status" value="1"/>
</dbReference>
<dbReference type="KEGG" id="abac:LuPra_02893"/>
<dbReference type="EC" id="3.1.1.72" evidence="4"/>
<protein>
    <submittedName>
        <fullName evidence="4">Acetylxylan esterase</fullName>
        <ecNumber evidence="4">3.1.1.72</ecNumber>
    </submittedName>
</protein>
<organism evidence="4 5">
    <name type="scientific">Luteitalea pratensis</name>
    <dbReference type="NCBI Taxonomy" id="1855912"/>
    <lineage>
        <taxon>Bacteria</taxon>
        <taxon>Pseudomonadati</taxon>
        <taxon>Acidobacteriota</taxon>
        <taxon>Vicinamibacteria</taxon>
        <taxon>Vicinamibacterales</taxon>
        <taxon>Vicinamibacteraceae</taxon>
        <taxon>Luteitalea</taxon>
    </lineage>
</organism>
<keyword evidence="2" id="KW-0732">Signal</keyword>
<dbReference type="RefSeq" id="WP_234800885.1">
    <property type="nucleotide sequence ID" value="NZ_CP015136.1"/>
</dbReference>
<dbReference type="InterPro" id="IPR029058">
    <property type="entry name" value="AB_hydrolase_fold"/>
</dbReference>
<dbReference type="PANTHER" id="PTHR48081:SF6">
    <property type="entry name" value="PEPTIDASE S9 PROLYL OLIGOPEPTIDASE CATALYTIC DOMAIN-CONTAINING PROTEIN"/>
    <property type="match status" value="1"/>
</dbReference>
<dbReference type="GO" id="GO:0046555">
    <property type="term" value="F:acetylxylan esterase activity"/>
    <property type="evidence" value="ECO:0007669"/>
    <property type="project" value="UniProtKB-EC"/>
</dbReference>
<reference evidence="4 5" key="1">
    <citation type="journal article" date="2016" name="Genome Announc.">
        <title>First Complete Genome Sequence of a Subdivision 6 Acidobacterium Strain.</title>
        <authorList>
            <person name="Huang S."/>
            <person name="Vieira S."/>
            <person name="Bunk B."/>
            <person name="Riedel T."/>
            <person name="Sproer C."/>
            <person name="Overmann J."/>
        </authorList>
    </citation>
    <scope>NUCLEOTIDE SEQUENCE [LARGE SCALE GENOMIC DNA]</scope>
    <source>
        <strain evidence="5">DSM 100886 HEG_-6_39</strain>
    </source>
</reference>
<dbReference type="PANTHER" id="PTHR48081">
    <property type="entry name" value="AB HYDROLASE SUPERFAMILY PROTEIN C4A8.06C"/>
    <property type="match status" value="1"/>
</dbReference>
<dbReference type="SUPFAM" id="SSF53474">
    <property type="entry name" value="alpha/beta-Hydrolases"/>
    <property type="match status" value="1"/>
</dbReference>
<evidence type="ECO:0000259" key="3">
    <source>
        <dbReference type="Pfam" id="PF20434"/>
    </source>
</evidence>
<feature type="domain" description="BD-FAE-like" evidence="3">
    <location>
        <begin position="52"/>
        <end position="247"/>
    </location>
</feature>
<sequence length="300" mass="31801" precursor="true">MHHRLPAAVLIALAMSTPAAAQLPATGTELPLWSGPVPLANGTGVEDTPALTVYQPAPGTATGAAFVVLPGGGYRGRAAHEGEPVARWLASVGVTAFVARYRVSPYRHPAPLFDALRAIRYVRAHRKDWGLDGRVGILGFSAGGHLASSAATQFTEGDPSATDVIERVSSRPDLAILIYPVITFTDEAVVHKGSRTNLLGADATPEQMAAMSSELRVTSRTPPVFMVHTTADTGVPPENSLLFVQALRKAGVDLELHLYEGGRHGFGLGEKEGPIGTWPVMGSLWLHKHGFAKETTLSIR</sequence>
<dbReference type="InterPro" id="IPR049492">
    <property type="entry name" value="BD-FAE-like_dom"/>
</dbReference>
<evidence type="ECO:0000313" key="5">
    <source>
        <dbReference type="Proteomes" id="UP000076079"/>
    </source>
</evidence>
<proteinExistence type="predicted"/>
<evidence type="ECO:0000256" key="2">
    <source>
        <dbReference type="SAM" id="SignalP"/>
    </source>
</evidence>
<reference evidence="5" key="2">
    <citation type="submission" date="2016-04" db="EMBL/GenBank/DDBJ databases">
        <title>First Complete Genome Sequence of a Subdivision 6 Acidobacterium.</title>
        <authorList>
            <person name="Huang S."/>
            <person name="Vieira S."/>
            <person name="Bunk B."/>
            <person name="Riedel T."/>
            <person name="Sproeer C."/>
            <person name="Overmann J."/>
        </authorList>
    </citation>
    <scope>NUCLEOTIDE SEQUENCE [LARGE SCALE GENOMIC DNA]</scope>
    <source>
        <strain evidence="5">DSM 100886 HEG_-6_39</strain>
    </source>
</reference>
<name>A0A143PME7_LUTPR</name>
<dbReference type="Proteomes" id="UP000076079">
    <property type="component" value="Chromosome"/>
</dbReference>
<dbReference type="STRING" id="1855912.LuPra_02893"/>
<feature type="chain" id="PRO_5007511663" evidence="2">
    <location>
        <begin position="22"/>
        <end position="300"/>
    </location>
</feature>
<dbReference type="Pfam" id="PF20434">
    <property type="entry name" value="BD-FAE"/>
    <property type="match status" value="1"/>
</dbReference>
<feature type="signal peptide" evidence="2">
    <location>
        <begin position="1"/>
        <end position="21"/>
    </location>
</feature>
<evidence type="ECO:0000256" key="1">
    <source>
        <dbReference type="ARBA" id="ARBA00022801"/>
    </source>
</evidence>
<evidence type="ECO:0000313" key="4">
    <source>
        <dbReference type="EMBL" id="AMY09671.1"/>
    </source>
</evidence>
<dbReference type="EMBL" id="CP015136">
    <property type="protein sequence ID" value="AMY09671.1"/>
    <property type="molecule type" value="Genomic_DNA"/>
</dbReference>
<keyword evidence="1 4" id="KW-0378">Hydrolase</keyword>
<keyword evidence="5" id="KW-1185">Reference proteome</keyword>
<dbReference type="InterPro" id="IPR050300">
    <property type="entry name" value="GDXG_lipolytic_enzyme"/>
</dbReference>
<gene>
    <name evidence="4" type="primary">axeA1_2</name>
    <name evidence="4" type="ORF">LuPra_02893</name>
</gene>
<accession>A0A143PME7</accession>
<dbReference type="AlphaFoldDB" id="A0A143PME7"/>